<organism evidence="1 2">
    <name type="scientific">Parelaphostrongylus tenuis</name>
    <name type="common">Meningeal worm</name>
    <dbReference type="NCBI Taxonomy" id="148309"/>
    <lineage>
        <taxon>Eukaryota</taxon>
        <taxon>Metazoa</taxon>
        <taxon>Ecdysozoa</taxon>
        <taxon>Nematoda</taxon>
        <taxon>Chromadorea</taxon>
        <taxon>Rhabditida</taxon>
        <taxon>Rhabditina</taxon>
        <taxon>Rhabditomorpha</taxon>
        <taxon>Strongyloidea</taxon>
        <taxon>Metastrongylidae</taxon>
        <taxon>Parelaphostrongylus</taxon>
    </lineage>
</organism>
<gene>
    <name evidence="1" type="ORF">KIN20_000007</name>
</gene>
<comment type="caution">
    <text evidence="1">The sequence shown here is derived from an EMBL/GenBank/DDBJ whole genome shotgun (WGS) entry which is preliminary data.</text>
</comment>
<sequence>MDALHWQLRYLESNYALLWRAFNMEYPPPFSRTEALFVYGACFNYTGNETQHMTHMSECPCSSASPG</sequence>
<dbReference type="AlphaFoldDB" id="A0AAD5MD16"/>
<proteinExistence type="predicted"/>
<evidence type="ECO:0000313" key="2">
    <source>
        <dbReference type="Proteomes" id="UP001196413"/>
    </source>
</evidence>
<dbReference type="Gene3D" id="3.30.60.60">
    <property type="entry name" value="N-acetyl transferase-like"/>
    <property type="match status" value="1"/>
</dbReference>
<protein>
    <submittedName>
        <fullName evidence="1">Uncharacterized protein</fullName>
    </submittedName>
</protein>
<keyword evidence="2" id="KW-1185">Reference proteome</keyword>
<dbReference type="EMBL" id="JAHQIW010000002">
    <property type="protein sequence ID" value="KAJ1345466.1"/>
    <property type="molecule type" value="Genomic_DNA"/>
</dbReference>
<evidence type="ECO:0000313" key="1">
    <source>
        <dbReference type="EMBL" id="KAJ1345466.1"/>
    </source>
</evidence>
<dbReference type="Proteomes" id="UP001196413">
    <property type="component" value="Unassembled WGS sequence"/>
</dbReference>
<reference evidence="1" key="1">
    <citation type="submission" date="2021-06" db="EMBL/GenBank/DDBJ databases">
        <title>Parelaphostrongylus tenuis whole genome reference sequence.</title>
        <authorList>
            <person name="Garwood T.J."/>
            <person name="Larsen P.A."/>
            <person name="Fountain-Jones N.M."/>
            <person name="Garbe J.R."/>
            <person name="Macchietto M.G."/>
            <person name="Kania S.A."/>
            <person name="Gerhold R.W."/>
            <person name="Richards J.E."/>
            <person name="Wolf T.M."/>
        </authorList>
    </citation>
    <scope>NUCLEOTIDE SEQUENCE</scope>
    <source>
        <strain evidence="1">MNPRO001-30</strain>
        <tissue evidence="1">Meninges</tissue>
    </source>
</reference>
<name>A0AAD5MD16_PARTN</name>
<accession>A0AAD5MD16</accession>